<dbReference type="PROSITE" id="PS50929">
    <property type="entry name" value="ABC_TM1F"/>
    <property type="match status" value="1"/>
</dbReference>
<feature type="transmembrane region" description="Helical" evidence="9">
    <location>
        <begin position="271"/>
        <end position="292"/>
    </location>
</feature>
<dbReference type="GO" id="GO:0005886">
    <property type="term" value="C:plasma membrane"/>
    <property type="evidence" value="ECO:0007669"/>
    <property type="project" value="UniProtKB-SubCell"/>
</dbReference>
<organism evidence="12 13">
    <name type="scientific">Terriglobus saanensis (strain ATCC BAA-1853 / DSM 23119 / SP1PR4)</name>
    <dbReference type="NCBI Taxonomy" id="401053"/>
    <lineage>
        <taxon>Bacteria</taxon>
        <taxon>Pseudomonadati</taxon>
        <taxon>Acidobacteriota</taxon>
        <taxon>Terriglobia</taxon>
        <taxon>Terriglobales</taxon>
        <taxon>Acidobacteriaceae</taxon>
        <taxon>Terriglobus</taxon>
    </lineage>
</organism>
<dbReference type="InterPro" id="IPR027417">
    <property type="entry name" value="P-loop_NTPase"/>
</dbReference>
<dbReference type="Gene3D" id="1.20.1560.10">
    <property type="entry name" value="ABC transporter type 1, transmembrane domain"/>
    <property type="match status" value="1"/>
</dbReference>
<evidence type="ECO:0000256" key="3">
    <source>
        <dbReference type="ARBA" id="ARBA00022475"/>
    </source>
</evidence>
<feature type="transmembrane region" description="Helical" evidence="9">
    <location>
        <begin position="83"/>
        <end position="104"/>
    </location>
</feature>
<evidence type="ECO:0000313" key="12">
    <source>
        <dbReference type="EMBL" id="ADV84351.1"/>
    </source>
</evidence>
<keyword evidence="8 9" id="KW-0472">Membrane</keyword>
<protein>
    <submittedName>
        <fullName evidence="12">ABC transporter related protein</fullName>
    </submittedName>
</protein>
<keyword evidence="4 9" id="KW-0812">Transmembrane</keyword>
<evidence type="ECO:0000259" key="11">
    <source>
        <dbReference type="PROSITE" id="PS50929"/>
    </source>
</evidence>
<reference evidence="12 13" key="1">
    <citation type="journal article" date="2012" name="Stand. Genomic Sci.">
        <title>Complete genome sequence of Terriglobus saanensis type strain SP1PR4(T), an Acidobacteria from tundra soil.</title>
        <authorList>
            <person name="Rawat S.R."/>
            <person name="Mannisto M.K."/>
            <person name="Starovoytov V."/>
            <person name="Goodwin L."/>
            <person name="Nolan M."/>
            <person name="Hauser L."/>
            <person name="Land M."/>
            <person name="Davenport K.W."/>
            <person name="Woyke T."/>
            <person name="Haggblom M.M."/>
        </authorList>
    </citation>
    <scope>NUCLEOTIDE SEQUENCE</scope>
    <source>
        <strain evidence="13">ATCC BAA-1853 / DSM 23119 / SP1PR4</strain>
    </source>
</reference>
<dbReference type="RefSeq" id="WP_013570081.1">
    <property type="nucleotide sequence ID" value="NC_014963.1"/>
</dbReference>
<dbReference type="PANTHER" id="PTHR43394">
    <property type="entry name" value="ATP-DEPENDENT PERMEASE MDL1, MITOCHONDRIAL"/>
    <property type="match status" value="1"/>
</dbReference>
<keyword evidence="6" id="KW-0067">ATP-binding</keyword>
<dbReference type="InterPro" id="IPR011527">
    <property type="entry name" value="ABC1_TM_dom"/>
</dbReference>
<dbReference type="FunFam" id="3.40.50.300:FF:000221">
    <property type="entry name" value="Multidrug ABC transporter ATP-binding protein"/>
    <property type="match status" value="1"/>
</dbReference>
<dbReference type="KEGG" id="tsa:AciPR4_3598"/>
<dbReference type="PANTHER" id="PTHR43394:SF1">
    <property type="entry name" value="ATP-BINDING CASSETTE SUB-FAMILY B MEMBER 10, MITOCHONDRIAL"/>
    <property type="match status" value="1"/>
</dbReference>
<accession>E8UZK8</accession>
<keyword evidence="3" id="KW-1003">Cell membrane</keyword>
<dbReference type="InterPro" id="IPR017871">
    <property type="entry name" value="ABC_transporter-like_CS"/>
</dbReference>
<feature type="transmembrane region" description="Helical" evidence="9">
    <location>
        <begin position="184"/>
        <end position="209"/>
    </location>
</feature>
<evidence type="ECO:0000259" key="10">
    <source>
        <dbReference type="PROSITE" id="PS50893"/>
    </source>
</evidence>
<name>E8UZK8_TERSS</name>
<dbReference type="GO" id="GO:0016887">
    <property type="term" value="F:ATP hydrolysis activity"/>
    <property type="evidence" value="ECO:0007669"/>
    <property type="project" value="InterPro"/>
</dbReference>
<dbReference type="SMART" id="SM00382">
    <property type="entry name" value="AAA"/>
    <property type="match status" value="1"/>
</dbReference>
<dbReference type="Proteomes" id="UP000006844">
    <property type="component" value="Chromosome"/>
</dbReference>
<dbReference type="Gene3D" id="3.40.50.300">
    <property type="entry name" value="P-loop containing nucleotide triphosphate hydrolases"/>
    <property type="match status" value="1"/>
</dbReference>
<evidence type="ECO:0000313" key="13">
    <source>
        <dbReference type="Proteomes" id="UP000006844"/>
    </source>
</evidence>
<proteinExistence type="predicted"/>
<dbReference type="InterPro" id="IPR003593">
    <property type="entry name" value="AAA+_ATPase"/>
</dbReference>
<feature type="transmembrane region" description="Helical" evidence="9">
    <location>
        <begin position="26"/>
        <end position="46"/>
    </location>
</feature>
<dbReference type="InterPro" id="IPR039421">
    <property type="entry name" value="Type_1_exporter"/>
</dbReference>
<keyword evidence="2" id="KW-0813">Transport</keyword>
<dbReference type="OrthoDB" id="9806127at2"/>
<feature type="transmembrane region" description="Helical" evidence="9">
    <location>
        <begin position="53"/>
        <end position="71"/>
    </location>
</feature>
<keyword evidence="7 9" id="KW-1133">Transmembrane helix</keyword>
<dbReference type="AlphaFoldDB" id="E8UZK8"/>
<sequence>MESTEKQVEHGFAKVFHERVQAMRSIPPVLGIVWAAAPAIVAWGVVLRVVIALLPLALLFVSRLIINGVVAVVERHELLGLRFWWLVGLEFGLAILIAVLSRVLSYLDAVLADRYTHHISVRVIEHASQLDLTLYEDPVFYDRLERARVQATDRLVMIQAIGNLIQQMVTTIALSLAILWLAPWLLLLLLAGVIPGFLGETHFAFLGYAKNFRQTPLNRQLDYLRLLGGSKEAAKELKLFGLHKFLTDRFTKISETIRKENLALSVRRLRVGAALSIISTLGYYTAYAWTIWKTLQGGFDIGTLAFLTGAILQASGALQQVFSTLSGIADQALFLTDLLAFFDMQPTVKSKPNPLPVPVPILKGFEFRNVSFSYPGSSRKVLADFNLFLARGQRIALIGENGQGKTTIVKLLTRLYDPTEGQILLDGIDLREYSMEQLHHETGVIFQDFMRYEMTVRENIGIGRIEQLDQDQDIERAAEKSLADDVVKRLGGGYEQMLGRRFASGVDLSGGEWQKLALARAYLRDAQLLILDEPTAALDARSEAEVFERFAELTQGKMAVLISHRFSTVRMVDRIVVLEGGRLVEEGTHDELLRLGGRYATMFELQAASYR</sequence>
<keyword evidence="5" id="KW-0547">Nucleotide-binding</keyword>
<evidence type="ECO:0000256" key="8">
    <source>
        <dbReference type="ARBA" id="ARBA00023136"/>
    </source>
</evidence>
<dbReference type="Pfam" id="PF00005">
    <property type="entry name" value="ABC_tran"/>
    <property type="match status" value="1"/>
</dbReference>
<evidence type="ECO:0000256" key="5">
    <source>
        <dbReference type="ARBA" id="ARBA00022741"/>
    </source>
</evidence>
<dbReference type="InterPro" id="IPR003439">
    <property type="entry name" value="ABC_transporter-like_ATP-bd"/>
</dbReference>
<dbReference type="eggNOG" id="COG1132">
    <property type="taxonomic scope" value="Bacteria"/>
</dbReference>
<dbReference type="InterPro" id="IPR036640">
    <property type="entry name" value="ABC1_TM_sf"/>
</dbReference>
<evidence type="ECO:0000256" key="1">
    <source>
        <dbReference type="ARBA" id="ARBA00004651"/>
    </source>
</evidence>
<dbReference type="SUPFAM" id="SSF52540">
    <property type="entry name" value="P-loop containing nucleoside triphosphate hydrolases"/>
    <property type="match status" value="1"/>
</dbReference>
<evidence type="ECO:0000256" key="2">
    <source>
        <dbReference type="ARBA" id="ARBA00022448"/>
    </source>
</evidence>
<dbReference type="PROSITE" id="PS50893">
    <property type="entry name" value="ABC_TRANSPORTER_2"/>
    <property type="match status" value="1"/>
</dbReference>
<dbReference type="GO" id="GO:0005524">
    <property type="term" value="F:ATP binding"/>
    <property type="evidence" value="ECO:0007669"/>
    <property type="project" value="UniProtKB-KW"/>
</dbReference>
<feature type="transmembrane region" description="Helical" evidence="9">
    <location>
        <begin position="155"/>
        <end position="178"/>
    </location>
</feature>
<evidence type="ECO:0000256" key="6">
    <source>
        <dbReference type="ARBA" id="ARBA00022840"/>
    </source>
</evidence>
<dbReference type="PROSITE" id="PS00211">
    <property type="entry name" value="ABC_TRANSPORTER_1"/>
    <property type="match status" value="1"/>
</dbReference>
<evidence type="ECO:0000256" key="9">
    <source>
        <dbReference type="SAM" id="Phobius"/>
    </source>
</evidence>
<dbReference type="GO" id="GO:0015421">
    <property type="term" value="F:ABC-type oligopeptide transporter activity"/>
    <property type="evidence" value="ECO:0007669"/>
    <property type="project" value="TreeGrafter"/>
</dbReference>
<evidence type="ECO:0000256" key="4">
    <source>
        <dbReference type="ARBA" id="ARBA00022692"/>
    </source>
</evidence>
<evidence type="ECO:0000256" key="7">
    <source>
        <dbReference type="ARBA" id="ARBA00022989"/>
    </source>
</evidence>
<feature type="domain" description="ABC transmembrane type-1" evidence="11">
    <location>
        <begin position="42"/>
        <end position="330"/>
    </location>
</feature>
<dbReference type="SUPFAM" id="SSF90123">
    <property type="entry name" value="ABC transporter transmembrane region"/>
    <property type="match status" value="1"/>
</dbReference>
<comment type="subcellular location">
    <subcellularLocation>
        <location evidence="1">Cell membrane</location>
        <topology evidence="1">Multi-pass membrane protein</topology>
    </subcellularLocation>
</comment>
<dbReference type="HOGENOM" id="CLU_000604_84_3_0"/>
<feature type="domain" description="ABC transporter" evidence="10">
    <location>
        <begin position="365"/>
        <end position="605"/>
    </location>
</feature>
<gene>
    <name evidence="12" type="ordered locus">AciPR4_3598</name>
</gene>
<keyword evidence="13" id="KW-1185">Reference proteome</keyword>
<dbReference type="STRING" id="401053.AciPR4_3598"/>
<dbReference type="EMBL" id="CP002467">
    <property type="protein sequence ID" value="ADV84351.1"/>
    <property type="molecule type" value="Genomic_DNA"/>
</dbReference>